<dbReference type="InterPro" id="IPR036388">
    <property type="entry name" value="WH-like_DNA-bd_sf"/>
</dbReference>
<dbReference type="RefSeq" id="WP_132316635.1">
    <property type="nucleotide sequence ID" value="NZ_SMKR01000012.1"/>
</dbReference>
<dbReference type="GO" id="GO:0003677">
    <property type="term" value="F:DNA binding"/>
    <property type="evidence" value="ECO:0007669"/>
    <property type="project" value="InterPro"/>
</dbReference>
<dbReference type="PRINTS" id="PR00038">
    <property type="entry name" value="HTHLUXR"/>
</dbReference>
<keyword evidence="1" id="KW-0547">Nucleotide-binding</keyword>
<dbReference type="OrthoDB" id="3178131at2"/>
<dbReference type="AlphaFoldDB" id="A0A4R4XES2"/>
<dbReference type="CDD" id="cd06170">
    <property type="entry name" value="LuxR_C_like"/>
    <property type="match status" value="1"/>
</dbReference>
<gene>
    <name evidence="4" type="ORF">E1218_04610</name>
</gene>
<dbReference type="PROSITE" id="PS50043">
    <property type="entry name" value="HTH_LUXR_2"/>
    <property type="match status" value="1"/>
</dbReference>
<name>A0A4R4XES2_9ACTN</name>
<dbReference type="GO" id="GO:0004016">
    <property type="term" value="F:adenylate cyclase activity"/>
    <property type="evidence" value="ECO:0007669"/>
    <property type="project" value="TreeGrafter"/>
</dbReference>
<dbReference type="PANTHER" id="PTHR16305:SF35">
    <property type="entry name" value="TRANSCRIPTIONAL ACTIVATOR DOMAIN"/>
    <property type="match status" value="1"/>
</dbReference>
<dbReference type="InterPro" id="IPR016032">
    <property type="entry name" value="Sig_transdc_resp-reg_C-effctor"/>
</dbReference>
<evidence type="ECO:0000313" key="5">
    <source>
        <dbReference type="Proteomes" id="UP000295172"/>
    </source>
</evidence>
<evidence type="ECO:0000259" key="3">
    <source>
        <dbReference type="PROSITE" id="PS50043"/>
    </source>
</evidence>
<dbReference type="Gene3D" id="3.40.50.300">
    <property type="entry name" value="P-loop containing nucleotide triphosphate hydrolases"/>
    <property type="match status" value="1"/>
</dbReference>
<dbReference type="Pfam" id="PF00196">
    <property type="entry name" value="GerE"/>
    <property type="match status" value="1"/>
</dbReference>
<dbReference type="SUPFAM" id="SSF52540">
    <property type="entry name" value="P-loop containing nucleoside triphosphate hydrolases"/>
    <property type="match status" value="1"/>
</dbReference>
<dbReference type="GO" id="GO:0005524">
    <property type="term" value="F:ATP binding"/>
    <property type="evidence" value="ECO:0007669"/>
    <property type="project" value="UniProtKB-KW"/>
</dbReference>
<keyword evidence="5" id="KW-1185">Reference proteome</keyword>
<dbReference type="GO" id="GO:0005737">
    <property type="term" value="C:cytoplasm"/>
    <property type="evidence" value="ECO:0007669"/>
    <property type="project" value="TreeGrafter"/>
</dbReference>
<evidence type="ECO:0000256" key="1">
    <source>
        <dbReference type="ARBA" id="ARBA00022741"/>
    </source>
</evidence>
<dbReference type="Gene3D" id="1.10.10.10">
    <property type="entry name" value="Winged helix-like DNA-binding domain superfamily/Winged helix DNA-binding domain"/>
    <property type="match status" value="1"/>
</dbReference>
<dbReference type="InterPro" id="IPR027417">
    <property type="entry name" value="P-loop_NTPase"/>
</dbReference>
<proteinExistence type="predicted"/>
<comment type="caution">
    <text evidence="4">The sequence shown here is derived from an EMBL/GenBank/DDBJ whole genome shotgun (WGS) entry which is preliminary data.</text>
</comment>
<dbReference type="PANTHER" id="PTHR16305">
    <property type="entry name" value="TESTICULAR SOLUBLE ADENYLYL CYCLASE"/>
    <property type="match status" value="1"/>
</dbReference>
<sequence>MTVSSGWPGLRGRRSECESLISLLSAARNGQSQVIVLTGDAGIGKTALLQYLLDNADGYGVSRAAGVESEMELAFASLHQLCIPFLDRLDRLPLPQRTALDTTFGLASGPPPDRFILGLGVLNLLSSAAEEQPLLCVIDDAQWLDQASAQTLEFVARRLRAEPIAMAFGLRTTDEQPILTALPQLPVPGLNNRDAAGLLDSVLAGRLDAEVRDRLVSESHGNPLALLELPRELVSAGRGHSVENSPSASLTGRLEDGFLRKLESLPAQARRLLVLSAADPVGDVDLVRRAGQRLGIGDEAISAAESTGLLELRHRVEFRHPLVRSAVYRAAVPEERRTVHQALADVTDPVGDPDRQAWHRSRAAAGPDESVATALVQSADRALGRGGLMAAASFLEAAATLTPEPDHRAQRSLAAAQAKMTAGVFDDALSLLAEAQAGPLVETESARVDLLQAQISHYSEGGNKGLPLLLAAAARLEPLDPKLARETYLDAFAAAMFAGRLASGSGIGMRQVAEAIREIQLPAAAGKSDVMLQGIGVLYTEGYAAAAPGLLDTVRAFGSDELTMDESVRFAWLAACAACDLFDDDNWDVLTRRHLAAIREIGALSVLPVALNSRIIYDLYSGDLAEAEALVAECAWVAEVTGGQNTMMPYGEVCLSAIRGDAGRAEPRFRKLLDDVTARGEGVGLNMIGWFQAVMFSGLGRHAEALTAARLAADSPLELGPPKWALAEVVEAGVHSENTAEATVAFEQLSSFTQASSTDAALGVEAGRKALLCSGRAAEDCYREEAERLARTTLQVERARAQLRYGEWLRRENRRGDARTQLRLAFETFSTMGLGGFAERARQELAATGETVRRRTVESTRNLTAQETHIARLAVEGLTNSEIGDALFLSARTVEWHLRKVYTKLGVQTRRDLRQSLPEPAEASTKTP</sequence>
<dbReference type="SMART" id="SM00421">
    <property type="entry name" value="HTH_LUXR"/>
    <property type="match status" value="1"/>
</dbReference>
<dbReference type="SUPFAM" id="SSF46894">
    <property type="entry name" value="C-terminal effector domain of the bipartite response regulators"/>
    <property type="match status" value="1"/>
</dbReference>
<protein>
    <submittedName>
        <fullName evidence="4">Helix-turn-helix transcriptional regulator</fullName>
    </submittedName>
</protein>
<dbReference type="Proteomes" id="UP000295172">
    <property type="component" value="Unassembled WGS sequence"/>
</dbReference>
<evidence type="ECO:0000256" key="2">
    <source>
        <dbReference type="ARBA" id="ARBA00022840"/>
    </source>
</evidence>
<feature type="domain" description="HTH luxR-type" evidence="3">
    <location>
        <begin position="856"/>
        <end position="921"/>
    </location>
</feature>
<keyword evidence="2" id="KW-0067">ATP-binding</keyword>
<evidence type="ECO:0000313" key="4">
    <source>
        <dbReference type="EMBL" id="TDD29348.1"/>
    </source>
</evidence>
<accession>A0A4R4XES2</accession>
<organism evidence="4 5">
    <name type="scientific">Kribbella turkmenica</name>
    <dbReference type="NCBI Taxonomy" id="2530375"/>
    <lineage>
        <taxon>Bacteria</taxon>
        <taxon>Bacillati</taxon>
        <taxon>Actinomycetota</taxon>
        <taxon>Actinomycetes</taxon>
        <taxon>Propionibacteriales</taxon>
        <taxon>Kribbellaceae</taxon>
        <taxon>Kribbella</taxon>
    </lineage>
</organism>
<dbReference type="InterPro" id="IPR000792">
    <property type="entry name" value="Tscrpt_reg_LuxR_C"/>
</dbReference>
<dbReference type="Pfam" id="PF13191">
    <property type="entry name" value="AAA_16"/>
    <property type="match status" value="1"/>
</dbReference>
<dbReference type="InterPro" id="IPR041664">
    <property type="entry name" value="AAA_16"/>
</dbReference>
<dbReference type="EMBL" id="SMKR01000012">
    <property type="protein sequence ID" value="TDD29348.1"/>
    <property type="molecule type" value="Genomic_DNA"/>
</dbReference>
<reference evidence="4 5" key="1">
    <citation type="submission" date="2019-02" db="EMBL/GenBank/DDBJ databases">
        <title>Draft genome sequences of novel Actinobacteria.</title>
        <authorList>
            <person name="Sahin N."/>
            <person name="Ay H."/>
            <person name="Saygin H."/>
        </authorList>
    </citation>
    <scope>NUCLEOTIDE SEQUENCE [LARGE SCALE GENOMIC DNA]</scope>
    <source>
        <strain evidence="4 5">16K104</strain>
    </source>
</reference>
<dbReference type="GO" id="GO:0006355">
    <property type="term" value="P:regulation of DNA-templated transcription"/>
    <property type="evidence" value="ECO:0007669"/>
    <property type="project" value="InterPro"/>
</dbReference>